<feature type="transmembrane region" description="Helical" evidence="1">
    <location>
        <begin position="114"/>
        <end position="132"/>
    </location>
</feature>
<accession>A0A931BP79</accession>
<gene>
    <name evidence="3" type="ORF">I2H38_13870</name>
</gene>
<evidence type="ECO:0000313" key="3">
    <source>
        <dbReference type="EMBL" id="MBF9234461.1"/>
    </source>
</evidence>
<feature type="transmembrane region" description="Helical" evidence="1">
    <location>
        <begin position="205"/>
        <end position="227"/>
    </location>
</feature>
<feature type="domain" description="EamA" evidence="2">
    <location>
        <begin position="144"/>
        <end position="277"/>
    </location>
</feature>
<dbReference type="InterPro" id="IPR037185">
    <property type="entry name" value="EmrE-like"/>
</dbReference>
<dbReference type="RefSeq" id="WP_196272445.1">
    <property type="nucleotide sequence ID" value="NZ_JADQDO010000006.1"/>
</dbReference>
<feature type="transmembrane region" description="Helical" evidence="1">
    <location>
        <begin position="6"/>
        <end position="23"/>
    </location>
</feature>
<keyword evidence="1" id="KW-0812">Transmembrane</keyword>
<keyword evidence="1" id="KW-0472">Membrane</keyword>
<feature type="transmembrane region" description="Helical" evidence="1">
    <location>
        <begin position="30"/>
        <end position="51"/>
    </location>
</feature>
<feature type="transmembrane region" description="Helical" evidence="1">
    <location>
        <begin position="261"/>
        <end position="277"/>
    </location>
</feature>
<dbReference type="GO" id="GO:0016020">
    <property type="term" value="C:membrane"/>
    <property type="evidence" value="ECO:0007669"/>
    <property type="project" value="InterPro"/>
</dbReference>
<keyword evidence="1" id="KW-1133">Transmembrane helix</keyword>
<name>A0A931BP79_9HYPH</name>
<organism evidence="3 4">
    <name type="scientific">Microvirga alba</name>
    <dbReference type="NCBI Taxonomy" id="2791025"/>
    <lineage>
        <taxon>Bacteria</taxon>
        <taxon>Pseudomonadati</taxon>
        <taxon>Pseudomonadota</taxon>
        <taxon>Alphaproteobacteria</taxon>
        <taxon>Hyphomicrobiales</taxon>
        <taxon>Methylobacteriaceae</taxon>
        <taxon>Microvirga</taxon>
    </lineage>
</organism>
<feature type="domain" description="EamA" evidence="2">
    <location>
        <begin position="7"/>
        <end position="131"/>
    </location>
</feature>
<feature type="transmembrane region" description="Helical" evidence="1">
    <location>
        <begin position="88"/>
        <end position="108"/>
    </location>
</feature>
<dbReference type="EMBL" id="JADQDO010000006">
    <property type="protein sequence ID" value="MBF9234461.1"/>
    <property type="molecule type" value="Genomic_DNA"/>
</dbReference>
<feature type="transmembrane region" description="Helical" evidence="1">
    <location>
        <begin position="233"/>
        <end position="254"/>
    </location>
</feature>
<sequence length="279" mass="29075">MEPFVFVAVLVAASMHAGWNALVKVGLDRFSSIVLLGLSGMGICLVLLPFFPLPAPAAWPWLFASALIHVCYKLSLVKAYEHGDLSQVYPLARGTAPLIVAVVGALFLGEVTTLTKVLAILSIGLGVCLMSVRGGGVGRMPPKALGFALATAACTASYTLLDGIGARLSGSASGFIILLTIVDGFFTCTYAFATRGPAIFARLAPAWRSGVMAGAMSLASYWIAVWAFTQAPIALVAALRETSVLFAVLIAVLFLKERAGLGRIAAACLIASGVVLMRI</sequence>
<proteinExistence type="predicted"/>
<feature type="transmembrane region" description="Helical" evidence="1">
    <location>
        <begin position="144"/>
        <end position="161"/>
    </location>
</feature>
<protein>
    <submittedName>
        <fullName evidence="3">EamA family transporter</fullName>
    </submittedName>
</protein>
<reference evidence="3" key="1">
    <citation type="submission" date="2020-11" db="EMBL/GenBank/DDBJ databases">
        <authorList>
            <person name="Kim M.K."/>
        </authorList>
    </citation>
    <scope>NUCLEOTIDE SEQUENCE</scope>
    <source>
        <strain evidence="3">BT350</strain>
    </source>
</reference>
<comment type="caution">
    <text evidence="3">The sequence shown here is derived from an EMBL/GenBank/DDBJ whole genome shotgun (WGS) entry which is preliminary data.</text>
</comment>
<dbReference type="SUPFAM" id="SSF103481">
    <property type="entry name" value="Multidrug resistance efflux transporter EmrE"/>
    <property type="match status" value="2"/>
</dbReference>
<feature type="transmembrane region" description="Helical" evidence="1">
    <location>
        <begin position="173"/>
        <end position="193"/>
    </location>
</feature>
<dbReference type="InterPro" id="IPR000620">
    <property type="entry name" value="EamA_dom"/>
</dbReference>
<keyword evidence="4" id="KW-1185">Reference proteome</keyword>
<evidence type="ECO:0000313" key="4">
    <source>
        <dbReference type="Proteomes" id="UP000599312"/>
    </source>
</evidence>
<feature type="transmembrane region" description="Helical" evidence="1">
    <location>
        <begin position="57"/>
        <end position="76"/>
    </location>
</feature>
<dbReference type="Gene3D" id="1.10.3730.20">
    <property type="match status" value="2"/>
</dbReference>
<dbReference type="Pfam" id="PF00892">
    <property type="entry name" value="EamA"/>
    <property type="match status" value="2"/>
</dbReference>
<dbReference type="Proteomes" id="UP000599312">
    <property type="component" value="Unassembled WGS sequence"/>
</dbReference>
<dbReference type="AlphaFoldDB" id="A0A931BP79"/>
<evidence type="ECO:0000256" key="1">
    <source>
        <dbReference type="SAM" id="Phobius"/>
    </source>
</evidence>
<evidence type="ECO:0000259" key="2">
    <source>
        <dbReference type="Pfam" id="PF00892"/>
    </source>
</evidence>